<dbReference type="EC" id="2.4.1.110" evidence="4"/>
<evidence type="ECO:0000259" key="7">
    <source>
        <dbReference type="Pfam" id="PF00534"/>
    </source>
</evidence>
<evidence type="ECO:0000256" key="6">
    <source>
        <dbReference type="ARBA" id="ARBA00048439"/>
    </source>
</evidence>
<dbReference type="AlphaFoldDB" id="A0AA35S1F7"/>
<dbReference type="PANTHER" id="PTHR13615:SF3">
    <property type="entry name" value="GLYCOSYLTRANSFERASE-LIKE DOMAIN-CONTAINING PROTEIN 1"/>
    <property type="match status" value="1"/>
</dbReference>
<keyword evidence="2" id="KW-0328">Glycosyltransferase</keyword>
<evidence type="ECO:0000313" key="10">
    <source>
        <dbReference type="Proteomes" id="UP001174909"/>
    </source>
</evidence>
<evidence type="ECO:0000259" key="8">
    <source>
        <dbReference type="Pfam" id="PF12038"/>
    </source>
</evidence>
<dbReference type="Gene3D" id="3.40.50.2000">
    <property type="entry name" value="Glycogen Phosphorylase B"/>
    <property type="match status" value="1"/>
</dbReference>
<keyword evidence="10" id="KW-1185">Reference proteome</keyword>
<comment type="caution">
    <text evidence="9">The sequence shown here is derived from an EMBL/GenBank/DDBJ whole genome shotgun (WGS) entry which is preliminary data.</text>
</comment>
<sequence>MRWILKPMATLGPTWPLLFIEPFYGGSHKQLVDLLVGQFKGDLYTLPASKWHWRSRVAALSFAHILPPHHSYKVLFCSSVLNLCELVALRPDFAGLHKILYFHENQLVYPVRRQQERDFQHGYNQILSCLVADCIVFNSHFNMNSFLDGIDSHLRLMPDSRPRGLADLIRPKCQVLYFPLDLPPHSLTCQYYRSSSSVVEDLQGRRQDEEEAVRNRSQFEGSAGISGDPQPLHIVWPHRWEHDKGPEEFCATLMKLLEAEKNFKVSFLGSHTSDIPECMSDARSRLGERVVHYGPLEREQYWQALKEADIAVSTAKHEFFGVAMMEAVACGCYPLCPNRLVYPEIYPSECLYNTEQQLYKKLAGFCDRPWVLRQMTKAKVELCRFSWGELKPAYTELLDWTNVNS</sequence>
<dbReference type="PANTHER" id="PTHR13615">
    <property type="entry name" value="GLYCOSYLTRANSFERASE-LIKE 1"/>
    <property type="match status" value="1"/>
</dbReference>
<organism evidence="9 10">
    <name type="scientific">Geodia barretti</name>
    <name type="common">Barrett's horny sponge</name>
    <dbReference type="NCBI Taxonomy" id="519541"/>
    <lineage>
        <taxon>Eukaryota</taxon>
        <taxon>Metazoa</taxon>
        <taxon>Porifera</taxon>
        <taxon>Demospongiae</taxon>
        <taxon>Heteroscleromorpha</taxon>
        <taxon>Tetractinellida</taxon>
        <taxon>Astrophorina</taxon>
        <taxon>Geodiidae</taxon>
        <taxon>Geodia</taxon>
    </lineage>
</organism>
<comment type="similarity">
    <text evidence="1">Belongs to the glycosyltransferase group 1 family. Glycosyltransferase 4 subfamily.</text>
</comment>
<dbReference type="EMBL" id="CASHTH010001912">
    <property type="protein sequence ID" value="CAI8021660.1"/>
    <property type="molecule type" value="Genomic_DNA"/>
</dbReference>
<evidence type="ECO:0000256" key="1">
    <source>
        <dbReference type="ARBA" id="ARBA00009481"/>
    </source>
</evidence>
<name>A0AA35S1F7_GEOBA</name>
<proteinExistence type="inferred from homology"/>
<gene>
    <name evidence="9" type="ORF">GBAR_LOCUS12824</name>
</gene>
<reference evidence="9" key="1">
    <citation type="submission" date="2023-03" db="EMBL/GenBank/DDBJ databases">
        <authorList>
            <person name="Steffen K."/>
            <person name="Cardenas P."/>
        </authorList>
    </citation>
    <scope>NUCLEOTIDE SEQUENCE</scope>
</reference>
<accession>A0AA35S1F7</accession>
<dbReference type="CDD" id="cd01635">
    <property type="entry name" value="Glycosyltransferase_GTB-type"/>
    <property type="match status" value="1"/>
</dbReference>
<dbReference type="GO" id="GO:0016438">
    <property type="term" value="F:tRNA-queuosine(34) beta-mannosyltransferase activity"/>
    <property type="evidence" value="ECO:0007669"/>
    <property type="project" value="UniProtKB-EC"/>
</dbReference>
<evidence type="ECO:0000313" key="9">
    <source>
        <dbReference type="EMBL" id="CAI8021660.1"/>
    </source>
</evidence>
<dbReference type="Proteomes" id="UP001174909">
    <property type="component" value="Unassembled WGS sequence"/>
</dbReference>
<dbReference type="Pfam" id="PF12038">
    <property type="entry name" value="QTMAN_N"/>
    <property type="match status" value="1"/>
</dbReference>
<keyword evidence="3" id="KW-0808">Transferase</keyword>
<feature type="domain" description="tRNA-queuosine alpha-mannosyltransferase N-terminal" evidence="8">
    <location>
        <begin position="17"/>
        <end position="180"/>
    </location>
</feature>
<dbReference type="Pfam" id="PF00534">
    <property type="entry name" value="Glycos_transf_1"/>
    <property type="match status" value="1"/>
</dbReference>
<comment type="catalytic activity">
    <reaction evidence="6">
        <text>queuosine(34) in tRNA(Asp) + GDP-alpha-D-mannose = O-4''-alpha-D-mannosylqueuosine(34) in tRNA(Asp) + GDP + H(+)</text>
        <dbReference type="Rhea" id="RHEA:12885"/>
        <dbReference type="Rhea" id="RHEA-COMP:18572"/>
        <dbReference type="Rhea" id="RHEA-COMP:18581"/>
        <dbReference type="ChEBI" id="CHEBI:15378"/>
        <dbReference type="ChEBI" id="CHEBI:57527"/>
        <dbReference type="ChEBI" id="CHEBI:58189"/>
        <dbReference type="ChEBI" id="CHEBI:194431"/>
        <dbReference type="ChEBI" id="CHEBI:194442"/>
        <dbReference type="EC" id="2.4.1.110"/>
    </reaction>
    <physiologicalReaction direction="left-to-right" evidence="6">
        <dbReference type="Rhea" id="RHEA:12886"/>
    </physiologicalReaction>
</comment>
<evidence type="ECO:0000256" key="4">
    <source>
        <dbReference type="ARBA" id="ARBA00044517"/>
    </source>
</evidence>
<evidence type="ECO:0000256" key="2">
    <source>
        <dbReference type="ARBA" id="ARBA00022676"/>
    </source>
</evidence>
<dbReference type="InterPro" id="IPR051862">
    <property type="entry name" value="GT-like_domain_containing_1"/>
</dbReference>
<evidence type="ECO:0000256" key="3">
    <source>
        <dbReference type="ARBA" id="ARBA00022679"/>
    </source>
</evidence>
<dbReference type="InterPro" id="IPR001296">
    <property type="entry name" value="Glyco_trans_1"/>
</dbReference>
<feature type="domain" description="Glycosyl transferase family 1" evidence="7">
    <location>
        <begin position="234"/>
        <end position="345"/>
    </location>
</feature>
<dbReference type="SUPFAM" id="SSF53756">
    <property type="entry name" value="UDP-Glycosyltransferase/glycogen phosphorylase"/>
    <property type="match status" value="1"/>
</dbReference>
<evidence type="ECO:0000256" key="5">
    <source>
        <dbReference type="ARBA" id="ARBA00044539"/>
    </source>
</evidence>
<dbReference type="InterPro" id="IPR022701">
    <property type="entry name" value="QTMAN_N"/>
</dbReference>
<protein>
    <recommendedName>
        <fullName evidence="5">tRNA-queuosine alpha-mannosyltransferase</fullName>
        <ecNumber evidence="4">2.4.1.110</ecNumber>
    </recommendedName>
</protein>